<evidence type="ECO:0000256" key="3">
    <source>
        <dbReference type="ARBA" id="ARBA00022737"/>
    </source>
</evidence>
<dbReference type="GO" id="GO:0016192">
    <property type="term" value="P:vesicle-mediated transport"/>
    <property type="evidence" value="ECO:0007669"/>
    <property type="project" value="UniProtKB-ARBA"/>
</dbReference>
<feature type="disulfide bond" evidence="7">
    <location>
        <begin position="72"/>
        <end position="84"/>
    </location>
</feature>
<dbReference type="PRINTS" id="PR00261">
    <property type="entry name" value="LDLRECEPTOR"/>
</dbReference>
<evidence type="ECO:0000256" key="2">
    <source>
        <dbReference type="ARBA" id="ARBA00022692"/>
    </source>
</evidence>
<proteinExistence type="predicted"/>
<dbReference type="SUPFAM" id="SSF57424">
    <property type="entry name" value="LDL receptor-like module"/>
    <property type="match status" value="2"/>
</dbReference>
<sequence>MRCRVRNSSITATRSKSHVLSSSYHRGVNCTLDSVHVGNDNLAIGREMTTSYKFCQEVQASKLSPATITFECDAAHVHCSPVQCVPRDRICDGRVDCRNGRDEYCLRLNQVDAPREGDTCFRCGDGTCVLPKAPRYSEQWEIPLWFLCDGVKHCLDGWDERKDVCYRRQGRVSAVFECVPNDLPPDVNMSALLWTVLRCDGRQDCRDGVDETGCKNSAAGLSEQLHFDPLTACLIAALLITVCGGFVFITRRVRQRASQVTKETCGDDHSDCLAGSKRRSSVVKVTGHR</sequence>
<evidence type="ECO:0000256" key="5">
    <source>
        <dbReference type="ARBA" id="ARBA00023136"/>
    </source>
</evidence>
<accession>A0A2T7NJH3</accession>
<evidence type="ECO:0000313" key="9">
    <source>
        <dbReference type="EMBL" id="PVD21320.1"/>
    </source>
</evidence>
<evidence type="ECO:0000313" key="10">
    <source>
        <dbReference type="Proteomes" id="UP000245119"/>
    </source>
</evidence>
<evidence type="ECO:0000256" key="8">
    <source>
        <dbReference type="SAM" id="Phobius"/>
    </source>
</evidence>
<gene>
    <name evidence="9" type="ORF">C0Q70_19493</name>
</gene>
<dbReference type="InterPro" id="IPR036055">
    <property type="entry name" value="LDL_receptor-like_sf"/>
</dbReference>
<evidence type="ECO:0000256" key="7">
    <source>
        <dbReference type="PROSITE-ProRule" id="PRU00124"/>
    </source>
</evidence>
<dbReference type="CDD" id="cd00112">
    <property type="entry name" value="LDLa"/>
    <property type="match status" value="2"/>
</dbReference>
<dbReference type="OrthoDB" id="2019384at2759"/>
<keyword evidence="2 8" id="KW-0812">Transmembrane</keyword>
<evidence type="ECO:0000256" key="1">
    <source>
        <dbReference type="ARBA" id="ARBA00004167"/>
    </source>
</evidence>
<keyword evidence="3" id="KW-0677">Repeat</keyword>
<comment type="caution">
    <text evidence="7">Lacks conserved residue(s) required for the propagation of feature annotation.</text>
</comment>
<evidence type="ECO:0000256" key="4">
    <source>
        <dbReference type="ARBA" id="ARBA00022989"/>
    </source>
</evidence>
<feature type="transmembrane region" description="Helical" evidence="8">
    <location>
        <begin position="229"/>
        <end position="249"/>
    </location>
</feature>
<reference evidence="9 10" key="1">
    <citation type="submission" date="2018-04" db="EMBL/GenBank/DDBJ databases">
        <title>The genome of golden apple snail Pomacea canaliculata provides insight into stress tolerance and invasive adaptation.</title>
        <authorList>
            <person name="Liu C."/>
            <person name="Liu B."/>
            <person name="Ren Y."/>
            <person name="Zhang Y."/>
            <person name="Wang H."/>
            <person name="Li S."/>
            <person name="Jiang F."/>
            <person name="Yin L."/>
            <person name="Zhang G."/>
            <person name="Qian W."/>
            <person name="Fan W."/>
        </authorList>
    </citation>
    <scope>NUCLEOTIDE SEQUENCE [LARGE SCALE GENOMIC DNA]</scope>
    <source>
        <strain evidence="9">SZHN2017</strain>
        <tissue evidence="9">Muscle</tissue>
    </source>
</reference>
<keyword evidence="5 8" id="KW-0472">Membrane</keyword>
<keyword evidence="10" id="KW-1185">Reference proteome</keyword>
<dbReference type="EMBL" id="PZQS01000012">
    <property type="protein sequence ID" value="PVD21320.1"/>
    <property type="molecule type" value="Genomic_DNA"/>
</dbReference>
<dbReference type="InterPro" id="IPR002172">
    <property type="entry name" value="LDrepeatLR_classA_rpt"/>
</dbReference>
<dbReference type="PANTHER" id="PTHR24270">
    <property type="entry name" value="LOW-DENSITY LIPOPROTEIN RECEPTOR-RELATED"/>
    <property type="match status" value="1"/>
</dbReference>
<dbReference type="InterPro" id="IPR050685">
    <property type="entry name" value="LDLR"/>
</dbReference>
<dbReference type="SMART" id="SM00192">
    <property type="entry name" value="LDLa"/>
    <property type="match status" value="3"/>
</dbReference>
<dbReference type="Pfam" id="PF00057">
    <property type="entry name" value="Ldl_recept_a"/>
    <property type="match status" value="1"/>
</dbReference>
<dbReference type="AlphaFoldDB" id="A0A2T7NJH3"/>
<comment type="subcellular location">
    <subcellularLocation>
        <location evidence="1">Membrane</location>
        <topology evidence="1">Single-pass membrane protein</topology>
    </subcellularLocation>
</comment>
<keyword evidence="4 8" id="KW-1133">Transmembrane helix</keyword>
<comment type="caution">
    <text evidence="9">The sequence shown here is derived from an EMBL/GenBank/DDBJ whole genome shotgun (WGS) entry which is preliminary data.</text>
</comment>
<dbReference type="PROSITE" id="PS50068">
    <property type="entry name" value="LDLRA_2"/>
    <property type="match status" value="1"/>
</dbReference>
<feature type="disulfide bond" evidence="7">
    <location>
        <begin position="79"/>
        <end position="97"/>
    </location>
</feature>
<evidence type="ECO:0000256" key="6">
    <source>
        <dbReference type="ARBA" id="ARBA00023157"/>
    </source>
</evidence>
<keyword evidence="6 7" id="KW-1015">Disulfide bond</keyword>
<dbReference type="Proteomes" id="UP000245119">
    <property type="component" value="Linkage Group LG12"/>
</dbReference>
<name>A0A2T7NJH3_POMCA</name>
<dbReference type="Gene3D" id="4.10.400.10">
    <property type="entry name" value="Low-density Lipoprotein Receptor"/>
    <property type="match status" value="3"/>
</dbReference>
<dbReference type="GO" id="GO:0005886">
    <property type="term" value="C:plasma membrane"/>
    <property type="evidence" value="ECO:0007669"/>
    <property type="project" value="TreeGrafter"/>
</dbReference>
<organism evidence="9 10">
    <name type="scientific">Pomacea canaliculata</name>
    <name type="common">Golden apple snail</name>
    <dbReference type="NCBI Taxonomy" id="400727"/>
    <lineage>
        <taxon>Eukaryota</taxon>
        <taxon>Metazoa</taxon>
        <taxon>Spiralia</taxon>
        <taxon>Lophotrochozoa</taxon>
        <taxon>Mollusca</taxon>
        <taxon>Gastropoda</taxon>
        <taxon>Caenogastropoda</taxon>
        <taxon>Architaenioglossa</taxon>
        <taxon>Ampullarioidea</taxon>
        <taxon>Ampullariidae</taxon>
        <taxon>Pomacea</taxon>
    </lineage>
</organism>
<protein>
    <submittedName>
        <fullName evidence="9">Uncharacterized protein</fullName>
    </submittedName>
</protein>